<reference evidence="2" key="1">
    <citation type="submission" date="2020-10" db="EMBL/GenBank/DDBJ databases">
        <title>Unveiling of a novel bifunctional photoreceptor, Dualchrome1, isolated from a cosmopolitan green alga.</title>
        <authorList>
            <person name="Suzuki S."/>
            <person name="Kawachi M."/>
        </authorList>
    </citation>
    <scope>NUCLEOTIDE SEQUENCE</scope>
    <source>
        <strain evidence="2">NIES 2893</strain>
    </source>
</reference>
<evidence type="ECO:0000313" key="3">
    <source>
        <dbReference type="Proteomes" id="UP000660262"/>
    </source>
</evidence>
<accession>A0A830HCP9</accession>
<sequence length="449" mass="49128">MTSLPPPPADWASKPDAVLLRDFSPSYRARSYMAPAVPQYTETVTTVTPVGVNTSGWGVDRARRDAVRMDKESRNVKEKYVPAFNAGPGVSKTRSQGMGYSKNIMVEPRADVRSRKDTFAYESSFQTSHKALGNERTRGANTFAYTLPWAESGSTANRPFRPSPNDDDSAVPKPVVPVLYKKESVPLACLPSGPVSASSWRSPPLASPEPDSRSFNSGRQYGETRFRPVDMHKNPSIIHPTKARDLKVKYPVEHGYYVDPDYTKKSSSLAKAKKWSGTEDARALGATTAAAAGSTLTEESVSGYEDNFSHSAQLSNETYMKSMLDAEPWNVTSHHNFPSTLPINGGKPEKGVTGIRIPGVVSGYEQGTIVSPSAPLPRPAPRTSPMFVANRAPPMSQGILDHARVDRSIVRNNVGEARLLKHMKAHPYLYETRPGQNLPPYAGPIKRLC</sequence>
<proteinExistence type="predicted"/>
<name>A0A830HCP9_9CHLO</name>
<evidence type="ECO:0000313" key="2">
    <source>
        <dbReference type="EMBL" id="GHP04432.1"/>
    </source>
</evidence>
<organism evidence="2 3">
    <name type="scientific">Pycnococcus provasolii</name>
    <dbReference type="NCBI Taxonomy" id="41880"/>
    <lineage>
        <taxon>Eukaryota</taxon>
        <taxon>Viridiplantae</taxon>
        <taxon>Chlorophyta</taxon>
        <taxon>Pseudoscourfieldiophyceae</taxon>
        <taxon>Pseudoscourfieldiales</taxon>
        <taxon>Pycnococcaceae</taxon>
        <taxon>Pycnococcus</taxon>
    </lineage>
</organism>
<evidence type="ECO:0000256" key="1">
    <source>
        <dbReference type="SAM" id="MobiDB-lite"/>
    </source>
</evidence>
<keyword evidence="3" id="KW-1185">Reference proteome</keyword>
<protein>
    <submittedName>
        <fullName evidence="2">Uncharacterized protein</fullName>
    </submittedName>
</protein>
<comment type="caution">
    <text evidence="2">The sequence shown here is derived from an EMBL/GenBank/DDBJ whole genome shotgun (WGS) entry which is preliminary data.</text>
</comment>
<gene>
    <name evidence="2" type="ORF">PPROV_000318600</name>
</gene>
<dbReference type="AlphaFoldDB" id="A0A830HCP9"/>
<feature type="region of interest" description="Disordered" evidence="1">
    <location>
        <begin position="192"/>
        <end position="220"/>
    </location>
</feature>
<dbReference type="Proteomes" id="UP000660262">
    <property type="component" value="Unassembled WGS sequence"/>
</dbReference>
<dbReference type="EMBL" id="BNJQ01000007">
    <property type="protein sequence ID" value="GHP04432.1"/>
    <property type="molecule type" value="Genomic_DNA"/>
</dbReference>